<comment type="caution">
    <text evidence="5">The sequence shown here is derived from an EMBL/GenBank/DDBJ whole genome shotgun (WGS) entry which is preliminary data.</text>
</comment>
<dbReference type="InterPro" id="IPR003439">
    <property type="entry name" value="ABC_transporter-like_ATP-bd"/>
</dbReference>
<dbReference type="InterPro" id="IPR027417">
    <property type="entry name" value="P-loop_NTPase"/>
</dbReference>
<evidence type="ECO:0000313" key="6">
    <source>
        <dbReference type="Proteomes" id="UP000196084"/>
    </source>
</evidence>
<dbReference type="PANTHER" id="PTHR45772:SF2">
    <property type="entry name" value="ABC TRANSPORTER ATP-BINDING PROTEIN"/>
    <property type="match status" value="1"/>
</dbReference>
<protein>
    <submittedName>
        <fullName evidence="5">ABC transporter ATP-binding protein</fullName>
    </submittedName>
</protein>
<dbReference type="PANTHER" id="PTHR45772">
    <property type="entry name" value="CONSERVED COMPONENT OF ABC TRANSPORTER FOR NATURAL AMINO ACIDS-RELATED"/>
    <property type="match status" value="1"/>
</dbReference>
<dbReference type="EMBL" id="MWPH01000002">
    <property type="protein sequence ID" value="OVE84077.1"/>
    <property type="molecule type" value="Genomic_DNA"/>
</dbReference>
<name>A0A202E742_9EURY</name>
<keyword evidence="1" id="KW-0813">Transport</keyword>
<dbReference type="Proteomes" id="UP000196084">
    <property type="component" value="Unassembled WGS sequence"/>
</dbReference>
<accession>A0A202E742</accession>
<evidence type="ECO:0000256" key="1">
    <source>
        <dbReference type="ARBA" id="ARBA00022448"/>
    </source>
</evidence>
<keyword evidence="2" id="KW-0547">Nucleotide-binding</keyword>
<dbReference type="GO" id="GO:0005886">
    <property type="term" value="C:plasma membrane"/>
    <property type="evidence" value="ECO:0007669"/>
    <property type="project" value="TreeGrafter"/>
</dbReference>
<evidence type="ECO:0000256" key="2">
    <source>
        <dbReference type="ARBA" id="ARBA00022741"/>
    </source>
</evidence>
<dbReference type="GO" id="GO:0016887">
    <property type="term" value="F:ATP hydrolysis activity"/>
    <property type="evidence" value="ECO:0007669"/>
    <property type="project" value="InterPro"/>
</dbReference>
<dbReference type="SUPFAM" id="SSF52540">
    <property type="entry name" value="P-loop containing nucleoside triphosphate hydrolases"/>
    <property type="match status" value="1"/>
</dbReference>
<dbReference type="OrthoDB" id="44250at2157"/>
<reference evidence="5 6" key="1">
    <citation type="submission" date="2017-02" db="EMBL/GenBank/DDBJ databases">
        <title>Natronthermophilus aegyptiacus gen. nov.,sp. nov., an aerobic, extremely halophilic alkalithermophilic archaeon isolated from the athalassohaline Wadi An Natrun, Egypt.</title>
        <authorList>
            <person name="Zhao B."/>
        </authorList>
    </citation>
    <scope>NUCLEOTIDE SEQUENCE [LARGE SCALE GENOMIC DNA]</scope>
    <source>
        <strain evidence="5 6">CGMCC 1.3597</strain>
    </source>
</reference>
<dbReference type="Gene3D" id="3.40.50.300">
    <property type="entry name" value="P-loop containing nucleotide triphosphate hydrolases"/>
    <property type="match status" value="1"/>
</dbReference>
<sequence length="258" mass="28100">MSTHSTQSTGDEGQTDDVLRLEDVTKQFGNVTAVDNLSFAVREGEILGFIGPNGAGKSTTFDCVSGTMAPTDGTIYYRGEDVTGRPQHELVKAGIARTYQTFRPLNDRTVLENVALSQVPDSLFSRSDFRADTEEQTREICERVGLGDVTSQMPDELPHAGLLRLEIGRALGTEPDLLLVDEPFAGLTTEEIERTADLFTSLRDDGMTLVVIDHNMHGLLELVDRVIVISFGEKIAAGTPAEIRNDPTVQEAYLGGEL</sequence>
<evidence type="ECO:0000256" key="3">
    <source>
        <dbReference type="ARBA" id="ARBA00022840"/>
    </source>
</evidence>
<dbReference type="InterPro" id="IPR051120">
    <property type="entry name" value="ABC_AA/LPS_Transport"/>
</dbReference>
<evidence type="ECO:0000259" key="4">
    <source>
        <dbReference type="PROSITE" id="PS50893"/>
    </source>
</evidence>
<evidence type="ECO:0000313" key="5">
    <source>
        <dbReference type="EMBL" id="OVE84077.1"/>
    </source>
</evidence>
<dbReference type="InterPro" id="IPR003593">
    <property type="entry name" value="AAA+_ATPase"/>
</dbReference>
<dbReference type="GO" id="GO:0005524">
    <property type="term" value="F:ATP binding"/>
    <property type="evidence" value="ECO:0007669"/>
    <property type="project" value="UniProtKB-KW"/>
</dbReference>
<keyword evidence="3 5" id="KW-0067">ATP-binding</keyword>
<dbReference type="InterPro" id="IPR032823">
    <property type="entry name" value="BCA_ABC_TP_C"/>
</dbReference>
<dbReference type="Pfam" id="PF00005">
    <property type="entry name" value="ABC_tran"/>
    <property type="match status" value="1"/>
</dbReference>
<proteinExistence type="predicted"/>
<feature type="domain" description="ABC transporter" evidence="4">
    <location>
        <begin position="19"/>
        <end position="256"/>
    </location>
</feature>
<dbReference type="CDD" id="cd03219">
    <property type="entry name" value="ABC_Mj1267_LivG_branched"/>
    <property type="match status" value="1"/>
</dbReference>
<keyword evidence="6" id="KW-1185">Reference proteome</keyword>
<dbReference type="AlphaFoldDB" id="A0A202E742"/>
<dbReference type="PROSITE" id="PS50893">
    <property type="entry name" value="ABC_TRANSPORTER_2"/>
    <property type="match status" value="1"/>
</dbReference>
<dbReference type="Pfam" id="PF12399">
    <property type="entry name" value="BCA_ABC_TP_C"/>
    <property type="match status" value="1"/>
</dbReference>
<organism evidence="5 6">
    <name type="scientific">Natronolimnobius baerhuensis</name>
    <dbReference type="NCBI Taxonomy" id="253108"/>
    <lineage>
        <taxon>Archaea</taxon>
        <taxon>Methanobacteriati</taxon>
        <taxon>Methanobacteriota</taxon>
        <taxon>Stenosarchaea group</taxon>
        <taxon>Halobacteria</taxon>
        <taxon>Halobacteriales</taxon>
        <taxon>Natrialbaceae</taxon>
        <taxon>Natronolimnobius</taxon>
    </lineage>
</organism>
<gene>
    <name evidence="5" type="ORF">B2G88_06490</name>
</gene>
<dbReference type="RefSeq" id="WP_087714330.1">
    <property type="nucleotide sequence ID" value="NZ_MWPH01000002.1"/>
</dbReference>
<dbReference type="SMART" id="SM00382">
    <property type="entry name" value="AAA"/>
    <property type="match status" value="1"/>
</dbReference>